<organism evidence="2">
    <name type="scientific">uncultured marine virus</name>
    <dbReference type="NCBI Taxonomy" id="186617"/>
    <lineage>
        <taxon>Viruses</taxon>
        <taxon>environmental samples</taxon>
    </lineage>
</organism>
<feature type="transmembrane region" description="Helical" evidence="1">
    <location>
        <begin position="20"/>
        <end position="38"/>
    </location>
</feature>
<dbReference type="EMBL" id="KR029605">
    <property type="protein sequence ID" value="AKH48551.1"/>
    <property type="molecule type" value="Genomic_DNA"/>
</dbReference>
<reference evidence="2" key="2">
    <citation type="submission" date="2015-03" db="EMBL/GenBank/DDBJ databases">
        <authorList>
            <person name="Chow C.-E.T."/>
            <person name="Winget D.M."/>
            <person name="White R.A.III."/>
            <person name="Hallam S.J."/>
            <person name="Suttle C.A."/>
        </authorList>
    </citation>
    <scope>NUCLEOTIDE SEQUENCE</scope>
    <source>
        <strain evidence="2">Oxic1_10</strain>
    </source>
</reference>
<keyword evidence="1" id="KW-1133">Transmembrane helix</keyword>
<name>A0A0F7LBF9_9VIRU</name>
<accession>A0A0F7LBF9</accession>
<evidence type="ECO:0000256" key="1">
    <source>
        <dbReference type="SAM" id="Phobius"/>
    </source>
</evidence>
<keyword evidence="1" id="KW-0472">Membrane</keyword>
<proteinExistence type="predicted"/>
<sequence length="49" mass="5683">MLYIQFRLSPFALHDAFEHLTSILLFVVYFDIVSPLSLHPTIINSTTLF</sequence>
<protein>
    <submittedName>
        <fullName evidence="2">Uncharacterized protein</fullName>
    </submittedName>
</protein>
<evidence type="ECO:0000313" key="2">
    <source>
        <dbReference type="EMBL" id="AKH48551.1"/>
    </source>
</evidence>
<reference evidence="2" key="1">
    <citation type="journal article" date="2015" name="Front. Microbiol.">
        <title>Combining genomic sequencing methods to explore viral diversity and reveal potential virus-host interactions.</title>
        <authorList>
            <person name="Chow C.E."/>
            <person name="Winget D.M."/>
            <person name="White R.A.III."/>
            <person name="Hallam S.J."/>
            <person name="Suttle C.A."/>
        </authorList>
    </citation>
    <scope>NUCLEOTIDE SEQUENCE</scope>
    <source>
        <strain evidence="2">Oxic1_10</strain>
    </source>
</reference>
<keyword evidence="1" id="KW-0812">Transmembrane</keyword>